<feature type="DNA-binding region" description="H-T-H motif" evidence="4">
    <location>
        <begin position="32"/>
        <end position="51"/>
    </location>
</feature>
<dbReference type="InterPro" id="IPR036271">
    <property type="entry name" value="Tet_transcr_reg_TetR-rel_C_sf"/>
</dbReference>
<evidence type="ECO:0000256" key="3">
    <source>
        <dbReference type="ARBA" id="ARBA00023163"/>
    </source>
</evidence>
<comment type="caution">
    <text evidence="6">The sequence shown here is derived from an EMBL/GenBank/DDBJ whole genome shotgun (WGS) entry which is preliminary data.</text>
</comment>
<evidence type="ECO:0000256" key="4">
    <source>
        <dbReference type="PROSITE-ProRule" id="PRU00335"/>
    </source>
</evidence>
<dbReference type="GO" id="GO:0000976">
    <property type="term" value="F:transcription cis-regulatory region binding"/>
    <property type="evidence" value="ECO:0007669"/>
    <property type="project" value="TreeGrafter"/>
</dbReference>
<dbReference type="InterPro" id="IPR050109">
    <property type="entry name" value="HTH-type_TetR-like_transc_reg"/>
</dbReference>
<dbReference type="GO" id="GO:0003700">
    <property type="term" value="F:DNA-binding transcription factor activity"/>
    <property type="evidence" value="ECO:0007669"/>
    <property type="project" value="TreeGrafter"/>
</dbReference>
<dbReference type="PROSITE" id="PS50977">
    <property type="entry name" value="HTH_TETR_2"/>
    <property type="match status" value="1"/>
</dbReference>
<dbReference type="SUPFAM" id="SSF46689">
    <property type="entry name" value="Homeodomain-like"/>
    <property type="match status" value="1"/>
</dbReference>
<evidence type="ECO:0000256" key="2">
    <source>
        <dbReference type="ARBA" id="ARBA00023125"/>
    </source>
</evidence>
<feature type="domain" description="HTH tetR-type" evidence="5">
    <location>
        <begin position="9"/>
        <end position="69"/>
    </location>
</feature>
<reference evidence="6 7" key="1">
    <citation type="submission" date="2014-03" db="EMBL/GenBank/DDBJ databases">
        <title>Bradyrhizobium valentinum sp. nov., isolated from effective nodules of Lupinus mariae-josephae, a lupine endemic of basic-lime soils in Eastern Spain.</title>
        <authorList>
            <person name="Duran D."/>
            <person name="Rey L."/>
            <person name="Navarro A."/>
            <person name="Busquets A."/>
            <person name="Imperial J."/>
            <person name="Ruiz-Argueso T."/>
        </authorList>
    </citation>
    <scope>NUCLEOTIDE SEQUENCE [LARGE SCALE GENOMIC DNA]</scope>
    <source>
        <strain evidence="6 7">LmjM3</strain>
    </source>
</reference>
<dbReference type="Gene3D" id="1.10.357.10">
    <property type="entry name" value="Tetracycline Repressor, domain 2"/>
    <property type="match status" value="1"/>
</dbReference>
<dbReference type="SUPFAM" id="SSF48498">
    <property type="entry name" value="Tetracyclin repressor-like, C-terminal domain"/>
    <property type="match status" value="1"/>
</dbReference>
<gene>
    <name evidence="6" type="ORF">CP49_13910</name>
</gene>
<dbReference type="AlphaFoldDB" id="A0A0R3LAE8"/>
<dbReference type="PANTHER" id="PTHR30055">
    <property type="entry name" value="HTH-TYPE TRANSCRIPTIONAL REGULATOR RUTR"/>
    <property type="match status" value="1"/>
</dbReference>
<keyword evidence="7" id="KW-1185">Reference proteome</keyword>
<dbReference type="RefSeq" id="WP_057852001.1">
    <property type="nucleotide sequence ID" value="NZ_LLXX01000121.1"/>
</dbReference>
<accession>A0A0R3LAE8</accession>
<keyword evidence="2 4" id="KW-0238">DNA-binding</keyword>
<dbReference type="STRING" id="1518501.CQ10_15960"/>
<keyword evidence="1" id="KW-0805">Transcription regulation</keyword>
<sequence length="212" mass="23082">MSKALERRAKFREELIQAAERSIAAGGLAGLKTRELAREIGVANGAVYNLVEDVDELILRVGSQTLARLDASLTAAESNGPASPRETLVRIAVAYCDFAAENLELWRALFEHRMAPGKPVPEWAISEQMDLFRHIYHPLAELFPERTPAELGVTARSLFSAVHGMVLLGLEQKLIAVPVDALRKEIAVIVGAMVDGLTPPVVPGKRSVTRDP</sequence>
<protein>
    <submittedName>
        <fullName evidence="6">Transcriptional regulator</fullName>
    </submittedName>
</protein>
<dbReference type="Proteomes" id="UP000051913">
    <property type="component" value="Unassembled WGS sequence"/>
</dbReference>
<dbReference type="InterPro" id="IPR025996">
    <property type="entry name" value="MT1864/Rv1816-like_C"/>
</dbReference>
<dbReference type="InterPro" id="IPR001647">
    <property type="entry name" value="HTH_TetR"/>
</dbReference>
<dbReference type="InterPro" id="IPR009057">
    <property type="entry name" value="Homeodomain-like_sf"/>
</dbReference>
<dbReference type="PANTHER" id="PTHR30055:SF234">
    <property type="entry name" value="HTH-TYPE TRANSCRIPTIONAL REGULATOR BETI"/>
    <property type="match status" value="1"/>
</dbReference>
<evidence type="ECO:0000313" key="7">
    <source>
        <dbReference type="Proteomes" id="UP000051913"/>
    </source>
</evidence>
<evidence type="ECO:0000259" key="5">
    <source>
        <dbReference type="PROSITE" id="PS50977"/>
    </source>
</evidence>
<proteinExistence type="predicted"/>
<keyword evidence="3" id="KW-0804">Transcription</keyword>
<evidence type="ECO:0000256" key="1">
    <source>
        <dbReference type="ARBA" id="ARBA00023015"/>
    </source>
</evidence>
<dbReference type="Pfam" id="PF00440">
    <property type="entry name" value="TetR_N"/>
    <property type="match status" value="1"/>
</dbReference>
<name>A0A0R3LAE8_9BRAD</name>
<evidence type="ECO:0000313" key="6">
    <source>
        <dbReference type="EMBL" id="KRR04882.1"/>
    </source>
</evidence>
<dbReference type="Pfam" id="PF13305">
    <property type="entry name" value="TetR_C_33"/>
    <property type="match status" value="1"/>
</dbReference>
<organism evidence="6 7">
    <name type="scientific">Bradyrhizobium valentinum</name>
    <dbReference type="NCBI Taxonomy" id="1518501"/>
    <lineage>
        <taxon>Bacteria</taxon>
        <taxon>Pseudomonadati</taxon>
        <taxon>Pseudomonadota</taxon>
        <taxon>Alphaproteobacteria</taxon>
        <taxon>Hyphomicrobiales</taxon>
        <taxon>Nitrobacteraceae</taxon>
        <taxon>Bradyrhizobium</taxon>
    </lineage>
</organism>
<dbReference type="EMBL" id="LLXX01000121">
    <property type="protein sequence ID" value="KRR04882.1"/>
    <property type="molecule type" value="Genomic_DNA"/>
</dbReference>